<reference evidence="9" key="2">
    <citation type="submission" date="2021-01" db="EMBL/GenBank/DDBJ databases">
        <authorList>
            <person name="Schikora-Tamarit M.A."/>
        </authorList>
    </citation>
    <scope>NUCLEOTIDE SEQUENCE</scope>
    <source>
        <strain evidence="9">CBS6341</strain>
    </source>
</reference>
<dbReference type="GO" id="GO:0000811">
    <property type="term" value="C:GINS complex"/>
    <property type="evidence" value="ECO:0007669"/>
    <property type="project" value="UniProtKB-UniRule"/>
</dbReference>
<feature type="domain" description="GINS subunit" evidence="7">
    <location>
        <begin position="78"/>
        <end position="152"/>
    </location>
</feature>
<dbReference type="Proteomes" id="UP000769528">
    <property type="component" value="Unassembled WGS sequence"/>
</dbReference>
<dbReference type="Pfam" id="PF05916">
    <property type="entry name" value="Sld5"/>
    <property type="match status" value="1"/>
</dbReference>
<dbReference type="InterPro" id="IPR038749">
    <property type="entry name" value="Sld5_GINS_A"/>
</dbReference>
<keyword evidence="10" id="KW-1185">Reference proteome</keyword>
<dbReference type="EMBL" id="JAEUBF010000443">
    <property type="protein sequence ID" value="KAH3678370.1"/>
    <property type="molecule type" value="Genomic_DNA"/>
</dbReference>
<dbReference type="CDD" id="cd11711">
    <property type="entry name" value="GINS_A_Sld5"/>
    <property type="match status" value="1"/>
</dbReference>
<dbReference type="GO" id="GO:0006261">
    <property type="term" value="P:DNA-templated DNA replication"/>
    <property type="evidence" value="ECO:0007669"/>
    <property type="project" value="InterPro"/>
</dbReference>
<evidence type="ECO:0000256" key="1">
    <source>
        <dbReference type="ARBA" id="ARBA00004123"/>
    </source>
</evidence>
<evidence type="ECO:0000256" key="6">
    <source>
        <dbReference type="PIRNR" id="PIRNR007764"/>
    </source>
</evidence>
<gene>
    <name evidence="9" type="ORF">WICMUC_001387</name>
</gene>
<dbReference type="Gene3D" id="1.20.58.1030">
    <property type="match status" value="1"/>
</dbReference>
<dbReference type="InterPro" id="IPR021151">
    <property type="entry name" value="GINS_A"/>
</dbReference>
<name>A0A9P8PVH3_9ASCO</name>
<dbReference type="SUPFAM" id="SSF158573">
    <property type="entry name" value="GINS helical bundle-like"/>
    <property type="match status" value="1"/>
</dbReference>
<evidence type="ECO:0000259" key="8">
    <source>
        <dbReference type="Pfam" id="PF16922"/>
    </source>
</evidence>
<proteinExistence type="inferred from homology"/>
<sequence>MATNFDDILADFDNQVNPNNRLTLTKLKRQDLQLLQTVWINERMAPELLTYEHELIERILSRLRDQVEFIELNSIDIQNTDKDIKLKLVVIESELGRVNFLLRSYLRTRLSKIDRLTVFIRTSDEFIQRLSEEETIYMENHFKSLVQLYNNLFLNTMPEQLQSLDDESGGISMIEQPDWNKPVFIRVVNDIKESIIVGDEEVELEKEGIYLLRYSAVKNFVHNRDVVLI</sequence>
<dbReference type="GO" id="GO:0000727">
    <property type="term" value="P:double-strand break repair via break-induced replication"/>
    <property type="evidence" value="ECO:0007669"/>
    <property type="project" value="TreeGrafter"/>
</dbReference>
<feature type="domain" description="DNA replication complex GINS protein SLD5 C-terminal" evidence="8">
    <location>
        <begin position="177"/>
        <end position="229"/>
    </location>
</feature>
<evidence type="ECO:0000313" key="9">
    <source>
        <dbReference type="EMBL" id="KAH3678370.1"/>
    </source>
</evidence>
<protein>
    <recommendedName>
        <fullName evidence="3 6">DNA replication complex GINS protein SLD5</fullName>
    </recommendedName>
</protein>
<comment type="caution">
    <text evidence="9">The sequence shown here is derived from an EMBL/GenBank/DDBJ whole genome shotgun (WGS) entry which is preliminary data.</text>
</comment>
<dbReference type="Gene3D" id="3.40.5.60">
    <property type="match status" value="1"/>
</dbReference>
<dbReference type="CDD" id="cd21692">
    <property type="entry name" value="GINS_B_Sld5"/>
    <property type="match status" value="1"/>
</dbReference>
<comment type="function">
    <text evidence="6">The GINS complex plays an essential role in the initiation of DNA replication.</text>
</comment>
<dbReference type="InterPro" id="IPR036224">
    <property type="entry name" value="GINS_bundle-like_dom_sf"/>
</dbReference>
<evidence type="ECO:0000256" key="4">
    <source>
        <dbReference type="ARBA" id="ARBA00022705"/>
    </source>
</evidence>
<evidence type="ECO:0000256" key="5">
    <source>
        <dbReference type="ARBA" id="ARBA00023242"/>
    </source>
</evidence>
<dbReference type="InterPro" id="IPR031633">
    <property type="entry name" value="SLD5_C"/>
</dbReference>
<dbReference type="AlphaFoldDB" id="A0A9P8PVH3"/>
<dbReference type="InterPro" id="IPR008591">
    <property type="entry name" value="GINS_Sld5"/>
</dbReference>
<reference evidence="9" key="1">
    <citation type="journal article" date="2021" name="Open Biol.">
        <title>Shared evolutionary footprints suggest mitochondrial oxidative damage underlies multiple complex I losses in fungi.</title>
        <authorList>
            <person name="Schikora-Tamarit M.A."/>
            <person name="Marcet-Houben M."/>
            <person name="Nosek J."/>
            <person name="Gabaldon T."/>
        </authorList>
    </citation>
    <scope>NUCLEOTIDE SEQUENCE</scope>
    <source>
        <strain evidence="9">CBS6341</strain>
    </source>
</reference>
<evidence type="ECO:0000259" key="7">
    <source>
        <dbReference type="Pfam" id="PF05916"/>
    </source>
</evidence>
<comment type="similarity">
    <text evidence="2 6">Belongs to the GINS4/SLD5 family.</text>
</comment>
<dbReference type="Pfam" id="PF16922">
    <property type="entry name" value="SLD5_C"/>
    <property type="match status" value="1"/>
</dbReference>
<evidence type="ECO:0000256" key="2">
    <source>
        <dbReference type="ARBA" id="ARBA00008187"/>
    </source>
</evidence>
<keyword evidence="5 6" id="KW-0539">Nucleus</keyword>
<dbReference type="SUPFAM" id="SSF160059">
    <property type="entry name" value="PriA/YqbF domain"/>
    <property type="match status" value="1"/>
</dbReference>
<evidence type="ECO:0000256" key="3">
    <source>
        <dbReference type="ARBA" id="ARBA00014804"/>
    </source>
</evidence>
<dbReference type="OrthoDB" id="338231at2759"/>
<dbReference type="PIRSF" id="PIRSF007764">
    <property type="entry name" value="Sld5"/>
    <property type="match status" value="1"/>
</dbReference>
<evidence type="ECO:0000313" key="10">
    <source>
        <dbReference type="Proteomes" id="UP000769528"/>
    </source>
</evidence>
<dbReference type="PANTHER" id="PTHR21206:SF0">
    <property type="entry name" value="DNA REPLICATION COMPLEX GINS PROTEIN SLD5"/>
    <property type="match status" value="1"/>
</dbReference>
<keyword evidence="4 6" id="KW-0235">DNA replication</keyword>
<dbReference type="PANTHER" id="PTHR21206">
    <property type="entry name" value="SLD5 PROTEIN"/>
    <property type="match status" value="1"/>
</dbReference>
<organism evidence="9 10">
    <name type="scientific">Wickerhamomyces mucosus</name>
    <dbReference type="NCBI Taxonomy" id="1378264"/>
    <lineage>
        <taxon>Eukaryota</taxon>
        <taxon>Fungi</taxon>
        <taxon>Dikarya</taxon>
        <taxon>Ascomycota</taxon>
        <taxon>Saccharomycotina</taxon>
        <taxon>Saccharomycetes</taxon>
        <taxon>Phaffomycetales</taxon>
        <taxon>Wickerhamomycetaceae</taxon>
        <taxon>Wickerhamomyces</taxon>
    </lineage>
</organism>
<comment type="subcellular location">
    <subcellularLocation>
        <location evidence="1 6">Nucleus</location>
    </subcellularLocation>
</comment>
<accession>A0A9P8PVH3</accession>